<keyword evidence="4" id="KW-1185">Reference proteome</keyword>
<feature type="transmembrane region" description="Helical" evidence="1">
    <location>
        <begin position="91"/>
        <end position="106"/>
    </location>
</feature>
<feature type="transmembrane region" description="Helical" evidence="1">
    <location>
        <begin position="366"/>
        <end position="385"/>
    </location>
</feature>
<keyword evidence="1" id="KW-1133">Transmembrane helix</keyword>
<reference evidence="3" key="3">
    <citation type="submission" date="2021-06" db="EMBL/GenBank/DDBJ databases">
        <title>Genomic Description and Analysis of Intracellular Bacteria, Candidatus Berkiella cookevillensis and Candidatus Berkiella aquae.</title>
        <authorList>
            <person name="Kidane D.T."/>
            <person name="Mehari Y.T."/>
            <person name="Rice F.C."/>
            <person name="Arivett B.A."/>
            <person name="Farone A.L."/>
            <person name="Berk S.G."/>
            <person name="Farone M.B."/>
        </authorList>
    </citation>
    <scope>NUCLEOTIDE SEQUENCE</scope>
    <source>
        <strain evidence="3">HT99</strain>
    </source>
</reference>
<proteinExistence type="predicted"/>
<accession>A0A0Q9YVK9</accession>
<feature type="transmembrane region" description="Helical" evidence="1">
    <location>
        <begin position="397"/>
        <end position="415"/>
    </location>
</feature>
<keyword evidence="1" id="KW-0812">Transmembrane</keyword>
<gene>
    <name evidence="3" type="ORF">HT99x_004800</name>
    <name evidence="2" type="ORF">HT99x_02160</name>
</gene>
<feature type="transmembrane region" description="Helical" evidence="1">
    <location>
        <begin position="435"/>
        <end position="452"/>
    </location>
</feature>
<reference evidence="3" key="2">
    <citation type="journal article" date="2016" name="Genome Announc.">
        <title>Draft Genome Sequences of Two Novel Amoeba-Resistant Intranuclear Bacteria, 'Candidatus Berkiella cookevillensis' and 'Candidatus Berkiella aquae'.</title>
        <authorList>
            <person name="Mehari Y.T."/>
            <person name="Arivett B.A."/>
            <person name="Farone A.L."/>
            <person name="Gunderson J.H."/>
            <person name="Farone M.B."/>
        </authorList>
    </citation>
    <scope>NUCLEOTIDE SEQUENCE</scope>
    <source>
        <strain evidence="3">HT99</strain>
    </source>
</reference>
<evidence type="ECO:0000313" key="3">
    <source>
        <dbReference type="EMBL" id="MCS5710738.1"/>
    </source>
</evidence>
<feature type="transmembrane region" description="Helical" evidence="1">
    <location>
        <begin position="166"/>
        <end position="187"/>
    </location>
</feature>
<feature type="transmembrane region" description="Helical" evidence="1">
    <location>
        <begin position="293"/>
        <end position="310"/>
    </location>
</feature>
<evidence type="ECO:0000313" key="4">
    <source>
        <dbReference type="Proteomes" id="UP000051497"/>
    </source>
</evidence>
<dbReference type="AlphaFoldDB" id="A0A0Q9YVK9"/>
<feature type="transmembrane region" description="Helical" evidence="1">
    <location>
        <begin position="50"/>
        <end position="71"/>
    </location>
</feature>
<reference evidence="2" key="1">
    <citation type="submission" date="2015-09" db="EMBL/GenBank/DDBJ databases">
        <title>Draft Genome Sequences of Two Novel Amoeba-resistant Intranuclear Bacteria, Candidatus Berkiella cookevillensis and Candidatus Berkiella aquae.</title>
        <authorList>
            <person name="Mehari Y.T."/>
            <person name="Arivett B.A."/>
            <person name="Farone A.L."/>
            <person name="Gunderson J.H."/>
            <person name="Farone M.B."/>
        </authorList>
    </citation>
    <scope>NUCLEOTIDE SEQUENCE [LARGE SCALE GENOMIC DNA]</scope>
    <source>
        <strain evidence="2">HT99</strain>
    </source>
</reference>
<evidence type="ECO:0000256" key="1">
    <source>
        <dbReference type="SAM" id="Phobius"/>
    </source>
</evidence>
<sequence>MYILYCLLLWVLVYFLPGLALFPRLICSPLTAFATPIVSVGIIYSVTSLLIAMGLLVTPVVIIVAVGFGIVGIARIKTAVSQNWLWTKKDALVYGMHAILLLPYFIKLGTHGFDRGDEIYSWNFWAIQHYFLETIDFSHTGAPYPQLFPKLLAFCYHLVGNIDLQLPVKATLIIFPWTMLCAIATVWRMRMGQLNGIYVLALIYVLWGVNLGQFFDDGYADPVMTSALIVSMVLFWQSQQKALLGYFPANMQMSPTLWVGLSVLCAMVAAHTKQPALLYAMFSLPLLLWQNRAWRWLAILSLIGGLYWVLGEGRQFHQNKGVIWLSLANRDLFSQLGYAINKYFIQQPLLFLLFFVAWWTSRRDKILRQLTLLFMLPSLCCWFLFGAYQLRLGQHLIAGAFFLLAAGGIHIESRWFNGRLWRRWLDWYQLKQKQLLVAILGLSVCVSALLFAREVWLVKGGISLYAGGRQSLHRYFAKDTDYVYNTIYSDSELLLWVPSRYLYGLFYKHTKLTTPDYLYYGTYNYATLIDELQRKLPDYVFTVSQDIIDGPASQLLAEVVNECPSAFSQVAGPYNRFSFVTYKVDKNVLVRDQCLLTLAEQQSFEYAKLAQIE</sequence>
<dbReference type="EMBL" id="LKAJ02000001">
    <property type="protein sequence ID" value="MCS5710738.1"/>
    <property type="molecule type" value="Genomic_DNA"/>
</dbReference>
<protein>
    <recommendedName>
        <fullName evidence="5">Glycosyltransferase RgtA/B/C/D-like domain-containing protein</fullName>
    </recommendedName>
</protein>
<keyword evidence="1" id="KW-0472">Membrane</keyword>
<feature type="transmembrane region" description="Helical" evidence="1">
    <location>
        <begin position="256"/>
        <end position="273"/>
    </location>
</feature>
<evidence type="ECO:0008006" key="5">
    <source>
        <dbReference type="Google" id="ProtNLM"/>
    </source>
</evidence>
<organism evidence="2">
    <name type="scientific">Candidatus Berkiella aquae</name>
    <dbReference type="NCBI Taxonomy" id="295108"/>
    <lineage>
        <taxon>Bacteria</taxon>
        <taxon>Pseudomonadati</taxon>
        <taxon>Pseudomonadota</taxon>
        <taxon>Gammaproteobacteria</taxon>
        <taxon>Candidatus Berkiellales</taxon>
        <taxon>Candidatus Berkiellaceae</taxon>
        <taxon>Candidatus Berkiella</taxon>
    </lineage>
</organism>
<dbReference type="STRING" id="295108.HT99x_02160"/>
<dbReference type="EMBL" id="LKAJ01000009">
    <property type="protein sequence ID" value="KRG20673.1"/>
    <property type="molecule type" value="Genomic_DNA"/>
</dbReference>
<feature type="transmembrane region" description="Helical" evidence="1">
    <location>
        <begin position="219"/>
        <end position="236"/>
    </location>
</feature>
<dbReference type="RefSeq" id="WP_075066784.1">
    <property type="nucleotide sequence ID" value="NZ_LKAJ02000001.1"/>
</dbReference>
<dbReference type="OrthoDB" id="7057229at2"/>
<dbReference type="Proteomes" id="UP000051497">
    <property type="component" value="Unassembled WGS sequence"/>
</dbReference>
<comment type="caution">
    <text evidence="2">The sequence shown here is derived from an EMBL/GenBank/DDBJ whole genome shotgun (WGS) entry which is preliminary data.</text>
</comment>
<name>A0A0Q9YVK9_9GAMM</name>
<feature type="transmembrane region" description="Helical" evidence="1">
    <location>
        <begin position="194"/>
        <end position="213"/>
    </location>
</feature>
<evidence type="ECO:0000313" key="2">
    <source>
        <dbReference type="EMBL" id="KRG20673.1"/>
    </source>
</evidence>